<dbReference type="SMART" id="SM00471">
    <property type="entry name" value="HDc"/>
    <property type="match status" value="1"/>
</dbReference>
<dbReference type="Proteomes" id="UP001529085">
    <property type="component" value="Unassembled WGS sequence"/>
</dbReference>
<dbReference type="InterPro" id="IPR006674">
    <property type="entry name" value="HD_domain"/>
</dbReference>
<dbReference type="PROSITE" id="PS51831">
    <property type="entry name" value="HD"/>
    <property type="match status" value="1"/>
</dbReference>
<evidence type="ECO:0000256" key="7">
    <source>
        <dbReference type="ARBA" id="ARBA00023136"/>
    </source>
</evidence>
<evidence type="ECO:0000256" key="4">
    <source>
        <dbReference type="ARBA" id="ARBA00022741"/>
    </source>
</evidence>
<feature type="transmembrane region" description="Helical" evidence="8">
    <location>
        <begin position="248"/>
        <end position="266"/>
    </location>
</feature>
<keyword evidence="2" id="KW-1003">Cell membrane</keyword>
<evidence type="ECO:0000313" key="11">
    <source>
        <dbReference type="Proteomes" id="UP001529085"/>
    </source>
</evidence>
<evidence type="ECO:0000256" key="6">
    <source>
        <dbReference type="ARBA" id="ARBA00023118"/>
    </source>
</evidence>
<protein>
    <submittedName>
        <fullName evidence="10">DUF5706 domain-containing protein</fullName>
    </submittedName>
</protein>
<proteinExistence type="predicted"/>
<evidence type="ECO:0000256" key="5">
    <source>
        <dbReference type="ARBA" id="ARBA00022989"/>
    </source>
</evidence>
<evidence type="ECO:0000256" key="1">
    <source>
        <dbReference type="ARBA" id="ARBA00004236"/>
    </source>
</evidence>
<feature type="domain" description="HD" evidence="9">
    <location>
        <begin position="29"/>
        <end position="130"/>
    </location>
</feature>
<evidence type="ECO:0000256" key="8">
    <source>
        <dbReference type="SAM" id="Phobius"/>
    </source>
</evidence>
<gene>
    <name evidence="10" type="ORF">P7122_12815</name>
</gene>
<keyword evidence="6" id="KW-0051">Antiviral defense</keyword>
<dbReference type="RefSeq" id="WP_278006201.1">
    <property type="nucleotide sequence ID" value="NZ_JARSBN010000007.1"/>
</dbReference>
<keyword evidence="5 8" id="KW-1133">Transmembrane helix</keyword>
<reference evidence="10 11" key="1">
    <citation type="submission" date="2023-03" db="EMBL/GenBank/DDBJ databases">
        <title>Strain YYF002 represents a novel species in the genus Winogradskyella isolated from seawater.</title>
        <authorList>
            <person name="Fu Z.-Y."/>
        </authorList>
    </citation>
    <scope>NUCLEOTIDE SEQUENCE [LARGE SCALE GENOMIC DNA]</scope>
    <source>
        <strain evidence="10 11">YYF002</strain>
    </source>
</reference>
<comment type="caution">
    <text evidence="10">The sequence shown here is derived from an EMBL/GenBank/DDBJ whole genome shotgun (WGS) entry which is preliminary data.</text>
</comment>
<comment type="subcellular location">
    <subcellularLocation>
        <location evidence="1">Cell membrane</location>
    </subcellularLocation>
</comment>
<keyword evidence="11" id="KW-1185">Reference proteome</keyword>
<keyword evidence="4" id="KW-0547">Nucleotide-binding</keyword>
<feature type="transmembrane region" description="Helical" evidence="8">
    <location>
        <begin position="273"/>
        <end position="295"/>
    </location>
</feature>
<dbReference type="Pfam" id="PF18967">
    <property type="entry name" value="PycTM"/>
    <property type="match status" value="1"/>
</dbReference>
<dbReference type="SUPFAM" id="SSF109604">
    <property type="entry name" value="HD-domain/PDEase-like"/>
    <property type="match status" value="1"/>
</dbReference>
<evidence type="ECO:0000313" key="10">
    <source>
        <dbReference type="EMBL" id="MDG4716761.1"/>
    </source>
</evidence>
<dbReference type="EMBL" id="JARSBN010000007">
    <property type="protein sequence ID" value="MDG4716761.1"/>
    <property type="molecule type" value="Genomic_DNA"/>
</dbReference>
<dbReference type="Gene3D" id="1.10.3210.10">
    <property type="entry name" value="Hypothetical protein af1432"/>
    <property type="match status" value="1"/>
</dbReference>
<feature type="transmembrane region" description="Helical" evidence="8">
    <location>
        <begin position="369"/>
        <end position="389"/>
    </location>
</feature>
<organism evidence="10 11">
    <name type="scientific">Winogradskyella marincola</name>
    <dbReference type="NCBI Taxonomy" id="3037795"/>
    <lineage>
        <taxon>Bacteria</taxon>
        <taxon>Pseudomonadati</taxon>
        <taxon>Bacteroidota</taxon>
        <taxon>Flavobacteriia</taxon>
        <taxon>Flavobacteriales</taxon>
        <taxon>Flavobacteriaceae</taxon>
        <taxon>Winogradskyella</taxon>
    </lineage>
</organism>
<evidence type="ECO:0000256" key="2">
    <source>
        <dbReference type="ARBA" id="ARBA00022475"/>
    </source>
</evidence>
<dbReference type="Pfam" id="PF01966">
    <property type="entry name" value="HD"/>
    <property type="match status" value="1"/>
</dbReference>
<keyword evidence="7 8" id="KW-0472">Membrane</keyword>
<dbReference type="InterPro" id="IPR043760">
    <property type="entry name" value="PycTM_dom"/>
</dbReference>
<sequence>MTKSLIEDTQEYVFNLLTEKLPNTFIYHNYTHTERVLRSTRELIENSEISNEEAKILELTALLHDIGYTVSTENHEEEGVKLAKVFLKEKGVEERIIKSVMDCILATKFDKEPTNKLEEIIRDADASHFGKKYFNEASEFLRKELELRGIKNYTPAEWRAENINVLTEHSFYTEYALKNWQPRKEKNLAKLMGKKKKRKKKLDVEKLKAKYKAQYKNESPERGVQTFYRTALRNHIKLSDIADTKANILLSVNAIIISVVLANLISKLDTNPYLTWPTIIFLSFCVISMVLSIIATRPNVTSGEFTKEDVKNQEVNLSFFGNFHKMELKEFEWAIGEMVKDKDYIYKALTKDLYFLGKVLERKYRLLRITYTVFMIGIIISLISFAIAVKDNPNVNIKDVLPETSTETSYFTPKKTKENRFMI</sequence>
<evidence type="ECO:0000256" key="3">
    <source>
        <dbReference type="ARBA" id="ARBA00022692"/>
    </source>
</evidence>
<dbReference type="PANTHER" id="PTHR33594">
    <property type="entry name" value="SUPERFAMILY HYDROLASE, PUTATIVE (AFU_ORTHOLOGUE AFUA_1G03035)-RELATED"/>
    <property type="match status" value="1"/>
</dbReference>
<dbReference type="PANTHER" id="PTHR33594:SF1">
    <property type="entry name" value="HD_PDEASE DOMAIN-CONTAINING PROTEIN"/>
    <property type="match status" value="1"/>
</dbReference>
<dbReference type="CDD" id="cd00077">
    <property type="entry name" value="HDc"/>
    <property type="match status" value="1"/>
</dbReference>
<name>A0ABT6G401_9FLAO</name>
<evidence type="ECO:0000259" key="9">
    <source>
        <dbReference type="PROSITE" id="PS51831"/>
    </source>
</evidence>
<accession>A0ABT6G401</accession>
<keyword evidence="3 8" id="KW-0812">Transmembrane</keyword>
<dbReference type="InterPro" id="IPR003607">
    <property type="entry name" value="HD/PDEase_dom"/>
</dbReference>